<keyword evidence="1" id="KW-1133">Transmembrane helix</keyword>
<organism evidence="2 3">
    <name type="scientific">Vitis vinifera</name>
    <name type="common">Grape</name>
    <dbReference type="NCBI Taxonomy" id="29760"/>
    <lineage>
        <taxon>Eukaryota</taxon>
        <taxon>Viridiplantae</taxon>
        <taxon>Streptophyta</taxon>
        <taxon>Embryophyta</taxon>
        <taxon>Tracheophyta</taxon>
        <taxon>Spermatophyta</taxon>
        <taxon>Magnoliopsida</taxon>
        <taxon>eudicotyledons</taxon>
        <taxon>Gunneridae</taxon>
        <taxon>Pentapetalae</taxon>
        <taxon>rosids</taxon>
        <taxon>Vitales</taxon>
        <taxon>Vitaceae</taxon>
        <taxon>Viteae</taxon>
        <taxon>Vitis</taxon>
    </lineage>
</organism>
<dbReference type="InParanoid" id="D7TIW3"/>
<dbReference type="AlphaFoldDB" id="D7TIW3"/>
<evidence type="ECO:0000313" key="3">
    <source>
        <dbReference type="Proteomes" id="UP000009183"/>
    </source>
</evidence>
<keyword evidence="1" id="KW-0472">Membrane</keyword>
<reference evidence="3" key="1">
    <citation type="journal article" date="2007" name="Nature">
        <title>The grapevine genome sequence suggests ancestral hexaploidization in major angiosperm phyla.</title>
        <authorList>
            <consortium name="The French-Italian Public Consortium for Grapevine Genome Characterization."/>
            <person name="Jaillon O."/>
            <person name="Aury J.-M."/>
            <person name="Noel B."/>
            <person name="Policriti A."/>
            <person name="Clepet C."/>
            <person name="Casagrande A."/>
            <person name="Choisne N."/>
            <person name="Aubourg S."/>
            <person name="Vitulo N."/>
            <person name="Jubin C."/>
            <person name="Vezzi A."/>
            <person name="Legeai F."/>
            <person name="Hugueney P."/>
            <person name="Dasilva C."/>
            <person name="Horner D."/>
            <person name="Mica E."/>
            <person name="Jublot D."/>
            <person name="Poulain J."/>
            <person name="Bruyere C."/>
            <person name="Billault A."/>
            <person name="Segurens B."/>
            <person name="Gouyvenoux M."/>
            <person name="Ugarte E."/>
            <person name="Cattonaro F."/>
            <person name="Anthouard V."/>
            <person name="Vico V."/>
            <person name="Del Fabbro C."/>
            <person name="Alaux M."/>
            <person name="Di Gaspero G."/>
            <person name="Dumas V."/>
            <person name="Felice N."/>
            <person name="Paillard S."/>
            <person name="Juman I."/>
            <person name="Moroldo M."/>
            <person name="Scalabrin S."/>
            <person name="Canaguier A."/>
            <person name="Le Clainche I."/>
            <person name="Malacrida G."/>
            <person name="Durand E."/>
            <person name="Pesole G."/>
            <person name="Laucou V."/>
            <person name="Chatelet P."/>
            <person name="Merdinoglu D."/>
            <person name="Delledonne M."/>
            <person name="Pezzotti M."/>
            <person name="Lecharny A."/>
            <person name="Scarpelli C."/>
            <person name="Artiguenave F."/>
            <person name="Pe M.E."/>
            <person name="Valle G."/>
            <person name="Morgante M."/>
            <person name="Caboche M."/>
            <person name="Adam-Blondon A.-F."/>
            <person name="Weissenbach J."/>
            <person name="Quetier F."/>
            <person name="Wincker P."/>
        </authorList>
    </citation>
    <scope>NUCLEOTIDE SEQUENCE [LARGE SCALE GENOMIC DNA]</scope>
    <source>
        <strain evidence="3">cv. Pinot noir / PN40024</strain>
    </source>
</reference>
<sequence>MPKLDEDYHGSNPILVVSFLCIYIIYITGLILV</sequence>
<dbReference type="HOGENOM" id="CLU_3385776_0_0_1"/>
<proteinExistence type="predicted"/>
<dbReference type="PaxDb" id="29760-VIT_08s0007g04500.t01"/>
<feature type="transmembrane region" description="Helical" evidence="1">
    <location>
        <begin position="12"/>
        <end position="32"/>
    </location>
</feature>
<dbReference type="Proteomes" id="UP000009183">
    <property type="component" value="Chromosome 8"/>
</dbReference>
<keyword evidence="1" id="KW-0812">Transmembrane</keyword>
<name>D7TIW3_VITVI</name>
<gene>
    <name evidence="2" type="ordered locus">VIT_08s0007g04500</name>
</gene>
<keyword evidence="3" id="KW-1185">Reference proteome</keyword>
<evidence type="ECO:0000256" key="1">
    <source>
        <dbReference type="SAM" id="Phobius"/>
    </source>
</evidence>
<accession>D7TIW3</accession>
<dbReference type="EMBL" id="FN595991">
    <property type="protein sequence ID" value="CBI30189.3"/>
    <property type="molecule type" value="Genomic_DNA"/>
</dbReference>
<evidence type="ECO:0000313" key="2">
    <source>
        <dbReference type="EMBL" id="CBI30189.3"/>
    </source>
</evidence>
<protein>
    <submittedName>
        <fullName evidence="2">Uncharacterized protein</fullName>
    </submittedName>
</protein>